<dbReference type="InterPro" id="IPR011990">
    <property type="entry name" value="TPR-like_helical_dom_sf"/>
</dbReference>
<dbReference type="SUPFAM" id="SSF82171">
    <property type="entry name" value="DPP6 N-terminal domain-like"/>
    <property type="match status" value="1"/>
</dbReference>
<dbReference type="Gene3D" id="2.60.40.1120">
    <property type="entry name" value="Carboxypeptidase-like, regulatory domain"/>
    <property type="match status" value="1"/>
</dbReference>
<gene>
    <name evidence="9" type="ORF">SAMN05421820_105328</name>
</gene>
<dbReference type="PANTHER" id="PTHR30329">
    <property type="entry name" value="STATOR ELEMENT OF FLAGELLAR MOTOR COMPLEX"/>
    <property type="match status" value="1"/>
</dbReference>
<evidence type="ECO:0000256" key="6">
    <source>
        <dbReference type="SAM" id="MobiDB-lite"/>
    </source>
</evidence>
<accession>A0A1G9WZF9</accession>
<dbReference type="STRING" id="430522.BFS30_07500"/>
<dbReference type="PROSITE" id="PS51123">
    <property type="entry name" value="OMPA_2"/>
    <property type="match status" value="1"/>
</dbReference>
<dbReference type="PRINTS" id="PR01021">
    <property type="entry name" value="OMPADOMAIN"/>
</dbReference>
<feature type="chain" id="PRO_5010245309" evidence="7">
    <location>
        <begin position="19"/>
        <end position="666"/>
    </location>
</feature>
<feature type="region of interest" description="Disordered" evidence="6">
    <location>
        <begin position="629"/>
        <end position="666"/>
    </location>
</feature>
<sequence length="666" mass="75221">MKLKILLVLCLLSNIVSAQFVTNSKRVADVYYLNKEYYAAAEYYKKALQISPDSSGFVVPYGFESKLKQESPKKEDYEYNVFQLAESLRQYKNFTDAEKWYAIAKDFNNPKYILSTFWYGVTLRANQNYTEAISAFETFQKKYRASDEYAARAKTEIASCKFALYEVSHPRLFKLGRLKNDINQAGSNYTPLLRGNNFYFTSSRPVNSTGKNVVLSDGKNASKVTRKQTPYVNAIYETSGNPLTGSISIKKIPTSNKDKELATPAFLPNGKVMFITGWSAKETRKIYQLTSASVTGKDWSEPIELGGNINVKGFNAMQPSVSKNGKYLIFSSDRPGGHGKYDLWYCAIRPDGSLGQAINMGNTINTSGDEEAPYYNVKTKKLLYSSNGKVGLGGFDFYESDGDFDSWSEPRNLGYPFNSSKDDLYFTPLDDADVEGYISSDRESLCCLEIFHLKREYLSIRGRILDCKDGKPLENAVVTLADSLQQFKFTTGADGQYNFRVNSNRQLKITAEKAQYFTKNLSYSYDQLAQKDTLFSEEICLIPYKKDEAIVLKDVLYEFDKAELTADSKVKMDYLYNILVDNPKIEIELSSHTDSKGTPAYNLDLSDRRAKSCVDYLLAKGIPENRMKSKGYGMTKPVAPNKLPNGKDNPAGRALNRRTEFKVTKD</sequence>
<keyword evidence="10" id="KW-1185">Reference proteome</keyword>
<dbReference type="RefSeq" id="WP_074608601.1">
    <property type="nucleotide sequence ID" value="NZ_FNGY01000005.1"/>
</dbReference>
<evidence type="ECO:0000256" key="4">
    <source>
        <dbReference type="PROSITE-ProRule" id="PRU00339"/>
    </source>
</evidence>
<evidence type="ECO:0000256" key="3">
    <source>
        <dbReference type="ARBA" id="ARBA00023237"/>
    </source>
</evidence>
<dbReference type="GO" id="GO:0009279">
    <property type="term" value="C:cell outer membrane"/>
    <property type="evidence" value="ECO:0007669"/>
    <property type="project" value="UniProtKB-SubCell"/>
</dbReference>
<evidence type="ECO:0000313" key="9">
    <source>
        <dbReference type="EMBL" id="SDM89860.1"/>
    </source>
</evidence>
<comment type="subcellular location">
    <subcellularLocation>
        <location evidence="1">Cell outer membrane</location>
    </subcellularLocation>
</comment>
<dbReference type="Pfam" id="PF07676">
    <property type="entry name" value="PD40"/>
    <property type="match status" value="1"/>
</dbReference>
<dbReference type="InterPro" id="IPR006664">
    <property type="entry name" value="OMP_bac"/>
</dbReference>
<feature type="repeat" description="TPR" evidence="4">
    <location>
        <begin position="21"/>
        <end position="54"/>
    </location>
</feature>
<dbReference type="InterPro" id="IPR019734">
    <property type="entry name" value="TPR_rpt"/>
</dbReference>
<dbReference type="InterPro" id="IPR050330">
    <property type="entry name" value="Bact_OuterMem_StrucFunc"/>
</dbReference>
<dbReference type="PROSITE" id="PS50005">
    <property type="entry name" value="TPR"/>
    <property type="match status" value="1"/>
</dbReference>
<dbReference type="Gene3D" id="2.120.10.30">
    <property type="entry name" value="TolB, C-terminal domain"/>
    <property type="match status" value="1"/>
</dbReference>
<dbReference type="SUPFAM" id="SSF49464">
    <property type="entry name" value="Carboxypeptidase regulatory domain-like"/>
    <property type="match status" value="1"/>
</dbReference>
<reference evidence="10" key="1">
    <citation type="submission" date="2016-10" db="EMBL/GenBank/DDBJ databases">
        <authorList>
            <person name="Varghese N."/>
            <person name="Submissions S."/>
        </authorList>
    </citation>
    <scope>NUCLEOTIDE SEQUENCE [LARGE SCALE GENOMIC DNA]</scope>
    <source>
        <strain evidence="10">DSM 19110</strain>
    </source>
</reference>
<keyword evidence="7" id="KW-0732">Signal</keyword>
<dbReference type="InterPro" id="IPR011042">
    <property type="entry name" value="6-blade_b-propeller_TolB-like"/>
</dbReference>
<keyword evidence="3" id="KW-0998">Cell outer membrane</keyword>
<name>A0A1G9WZF9_9SPHI</name>
<dbReference type="SUPFAM" id="SSF103088">
    <property type="entry name" value="OmpA-like"/>
    <property type="match status" value="1"/>
</dbReference>
<dbReference type="InterPro" id="IPR008969">
    <property type="entry name" value="CarboxyPept-like_regulatory"/>
</dbReference>
<feature type="signal peptide" evidence="7">
    <location>
        <begin position="1"/>
        <end position="18"/>
    </location>
</feature>
<evidence type="ECO:0000256" key="2">
    <source>
        <dbReference type="ARBA" id="ARBA00023136"/>
    </source>
</evidence>
<dbReference type="InterPro" id="IPR011659">
    <property type="entry name" value="WD40"/>
</dbReference>
<dbReference type="AlphaFoldDB" id="A0A1G9WZF9"/>
<feature type="compositionally biased region" description="Basic and acidic residues" evidence="6">
    <location>
        <begin position="657"/>
        <end position="666"/>
    </location>
</feature>
<dbReference type="InterPro" id="IPR036737">
    <property type="entry name" value="OmpA-like_sf"/>
</dbReference>
<evidence type="ECO:0000256" key="5">
    <source>
        <dbReference type="PROSITE-ProRule" id="PRU00473"/>
    </source>
</evidence>
<keyword evidence="4" id="KW-0802">TPR repeat</keyword>
<dbReference type="Gene3D" id="1.25.40.10">
    <property type="entry name" value="Tetratricopeptide repeat domain"/>
    <property type="match status" value="1"/>
</dbReference>
<dbReference type="CDD" id="cd07185">
    <property type="entry name" value="OmpA_C-like"/>
    <property type="match status" value="1"/>
</dbReference>
<dbReference type="OrthoDB" id="9809364at2"/>
<evidence type="ECO:0000256" key="7">
    <source>
        <dbReference type="SAM" id="SignalP"/>
    </source>
</evidence>
<dbReference type="Proteomes" id="UP000183200">
    <property type="component" value="Unassembled WGS sequence"/>
</dbReference>
<dbReference type="InterPro" id="IPR006665">
    <property type="entry name" value="OmpA-like"/>
</dbReference>
<dbReference type="Gene3D" id="3.30.1330.60">
    <property type="entry name" value="OmpA-like domain"/>
    <property type="match status" value="1"/>
</dbReference>
<organism evidence="9 10">
    <name type="scientific">Pedobacter steynii</name>
    <dbReference type="NCBI Taxonomy" id="430522"/>
    <lineage>
        <taxon>Bacteria</taxon>
        <taxon>Pseudomonadati</taxon>
        <taxon>Bacteroidota</taxon>
        <taxon>Sphingobacteriia</taxon>
        <taxon>Sphingobacteriales</taxon>
        <taxon>Sphingobacteriaceae</taxon>
        <taxon>Pedobacter</taxon>
    </lineage>
</organism>
<evidence type="ECO:0000256" key="1">
    <source>
        <dbReference type="ARBA" id="ARBA00004442"/>
    </source>
</evidence>
<dbReference type="PANTHER" id="PTHR30329:SF21">
    <property type="entry name" value="LIPOPROTEIN YIAD-RELATED"/>
    <property type="match status" value="1"/>
</dbReference>
<feature type="domain" description="OmpA-like" evidence="8">
    <location>
        <begin position="544"/>
        <end position="666"/>
    </location>
</feature>
<keyword evidence="2 5" id="KW-0472">Membrane</keyword>
<dbReference type="EMBL" id="FNGY01000005">
    <property type="protein sequence ID" value="SDM89860.1"/>
    <property type="molecule type" value="Genomic_DNA"/>
</dbReference>
<proteinExistence type="predicted"/>
<evidence type="ECO:0000313" key="10">
    <source>
        <dbReference type="Proteomes" id="UP000183200"/>
    </source>
</evidence>
<dbReference type="SUPFAM" id="SSF48452">
    <property type="entry name" value="TPR-like"/>
    <property type="match status" value="1"/>
</dbReference>
<protein>
    <submittedName>
        <fullName evidence="9">WD40-like Beta Propeller Repeat</fullName>
    </submittedName>
</protein>
<evidence type="ECO:0000259" key="8">
    <source>
        <dbReference type="PROSITE" id="PS51123"/>
    </source>
</evidence>
<dbReference type="Pfam" id="PF00691">
    <property type="entry name" value="OmpA"/>
    <property type="match status" value="1"/>
</dbReference>